<proteinExistence type="predicted"/>
<dbReference type="AlphaFoldDB" id="A0A1I7AXQ2"/>
<keyword evidence="1" id="KW-0812">Transmembrane</keyword>
<reference evidence="2 3" key="1">
    <citation type="submission" date="2016-10" db="EMBL/GenBank/DDBJ databases">
        <authorList>
            <person name="de Groot N.N."/>
        </authorList>
    </citation>
    <scope>NUCLEOTIDE SEQUENCE [LARGE SCALE GENOMIC DNA]</scope>
    <source>
        <strain evidence="2 3">CGMCC 1.7005</strain>
    </source>
</reference>
<dbReference type="OrthoDB" id="981687at2"/>
<evidence type="ECO:0000313" key="2">
    <source>
        <dbReference type="EMBL" id="SFT79659.1"/>
    </source>
</evidence>
<dbReference type="Proteomes" id="UP000236454">
    <property type="component" value="Unassembled WGS sequence"/>
</dbReference>
<organism evidence="2 3">
    <name type="scientific">Lishizhenia tianjinensis</name>
    <dbReference type="NCBI Taxonomy" id="477690"/>
    <lineage>
        <taxon>Bacteria</taxon>
        <taxon>Pseudomonadati</taxon>
        <taxon>Bacteroidota</taxon>
        <taxon>Flavobacteriia</taxon>
        <taxon>Flavobacteriales</taxon>
        <taxon>Crocinitomicaceae</taxon>
        <taxon>Lishizhenia</taxon>
    </lineage>
</organism>
<gene>
    <name evidence="2" type="ORF">SAMN05216474_2379</name>
</gene>
<feature type="transmembrane region" description="Helical" evidence="1">
    <location>
        <begin position="9"/>
        <end position="30"/>
    </location>
</feature>
<dbReference type="EMBL" id="FPAS01000004">
    <property type="protein sequence ID" value="SFT79659.1"/>
    <property type="molecule type" value="Genomic_DNA"/>
</dbReference>
<evidence type="ECO:0000256" key="1">
    <source>
        <dbReference type="SAM" id="Phobius"/>
    </source>
</evidence>
<accession>A0A1I7AXQ2</accession>
<keyword evidence="1" id="KW-1133">Transmembrane helix</keyword>
<keyword evidence="1" id="KW-0472">Membrane</keyword>
<dbReference type="STRING" id="477690.SAMN05216474_2379"/>
<evidence type="ECO:0000313" key="3">
    <source>
        <dbReference type="Proteomes" id="UP000236454"/>
    </source>
</evidence>
<keyword evidence="3" id="KW-1185">Reference proteome</keyword>
<protein>
    <submittedName>
        <fullName evidence="2">Uncharacterized protein</fullName>
    </submittedName>
</protein>
<feature type="transmembrane region" description="Helical" evidence="1">
    <location>
        <begin position="105"/>
        <end position="127"/>
    </location>
</feature>
<name>A0A1I7AXQ2_9FLAO</name>
<feature type="transmembrane region" description="Helical" evidence="1">
    <location>
        <begin position="72"/>
        <end position="93"/>
    </location>
</feature>
<dbReference type="InterPro" id="IPR046166">
    <property type="entry name" value="DUF6168"/>
</dbReference>
<dbReference type="RefSeq" id="WP_090250162.1">
    <property type="nucleotide sequence ID" value="NZ_FPAS01000004.1"/>
</dbReference>
<dbReference type="Pfam" id="PF19665">
    <property type="entry name" value="DUF6168"/>
    <property type="match status" value="1"/>
</dbReference>
<sequence>MKSSVVKRMVIVSAIIIATLFLGEFIHLSIVEKNNLKVDLQISKLYYFFGFGTLFTYLLLEVGKIFTPNKILMVFIVALTMKMGAFLVLFFGGEMDIDTLSMSTRISIVIPLFLFVIMESILALIVLQQEDK</sequence>
<feature type="transmembrane region" description="Helical" evidence="1">
    <location>
        <begin position="42"/>
        <end position="60"/>
    </location>
</feature>